<evidence type="ECO:0000313" key="1">
    <source>
        <dbReference type="EMBL" id="CAG8805848.1"/>
    </source>
</evidence>
<dbReference type="Proteomes" id="UP000789920">
    <property type="component" value="Unassembled WGS sequence"/>
</dbReference>
<protein>
    <submittedName>
        <fullName evidence="1">18469_t:CDS:1</fullName>
    </submittedName>
</protein>
<sequence>QHGFQTHSKAYHFFKNLYDYEQKPALLIGRHKLDATTGQPPRPQSAHFSSL</sequence>
<name>A0ACA9RRS6_9GLOM</name>
<proteinExistence type="predicted"/>
<gene>
    <name evidence="1" type="ORF">RPERSI_LOCUS22033</name>
</gene>
<accession>A0ACA9RRS6</accession>
<dbReference type="EMBL" id="CAJVQC010065802">
    <property type="protein sequence ID" value="CAG8805848.1"/>
    <property type="molecule type" value="Genomic_DNA"/>
</dbReference>
<feature type="non-terminal residue" evidence="1">
    <location>
        <position position="1"/>
    </location>
</feature>
<organism evidence="1 2">
    <name type="scientific">Racocetra persica</name>
    <dbReference type="NCBI Taxonomy" id="160502"/>
    <lineage>
        <taxon>Eukaryota</taxon>
        <taxon>Fungi</taxon>
        <taxon>Fungi incertae sedis</taxon>
        <taxon>Mucoromycota</taxon>
        <taxon>Glomeromycotina</taxon>
        <taxon>Glomeromycetes</taxon>
        <taxon>Diversisporales</taxon>
        <taxon>Gigasporaceae</taxon>
        <taxon>Racocetra</taxon>
    </lineage>
</organism>
<evidence type="ECO:0000313" key="2">
    <source>
        <dbReference type="Proteomes" id="UP000789920"/>
    </source>
</evidence>
<keyword evidence="2" id="KW-1185">Reference proteome</keyword>
<comment type="caution">
    <text evidence="1">The sequence shown here is derived from an EMBL/GenBank/DDBJ whole genome shotgun (WGS) entry which is preliminary data.</text>
</comment>
<reference evidence="1" key="1">
    <citation type="submission" date="2021-06" db="EMBL/GenBank/DDBJ databases">
        <authorList>
            <person name="Kallberg Y."/>
            <person name="Tangrot J."/>
            <person name="Rosling A."/>
        </authorList>
    </citation>
    <scope>NUCLEOTIDE SEQUENCE</scope>
    <source>
        <strain evidence="1">MA461A</strain>
    </source>
</reference>